<comment type="caution">
    <text evidence="1">The sequence shown here is derived from an EMBL/GenBank/DDBJ whole genome shotgun (WGS) entry which is preliminary data.</text>
</comment>
<sequence length="556" mass="64524">MASSKLFLGNLPELSGHIIQYLRNDLQTLHSCVLVNRFFCRITTPILWEDPFSVKCRKGNRYNFLDIYLSYFNDDDKTSLKEFGIEIHSLVKPLFNYPNFIKTLNIFRVTLHVNNLISSSDNATPSTNAKFTFASMLEESFTIYSKYIHRSIYSICILLLKLFINSDASLNNFYMSTEDSLGIALLEKMPELYAMISDNAKLISNVKNISLMPMLQLNMTSQLFVISLPSLISSIRHLSICDDTNVSFVRNLIQSQTQLLSLSFCKVKSIDLLDHFKYCFNTLTLIKFEHCDFRKVLSFDGLRNLTHLKSLHFDKCFGVTTQFLQPLLDIPTPLKIKSLKVIGWFSGLDLLLQKIGSHLKHLELYLVDDSERDASFESIISFCDQIKFLDLSNFEIQNITQLYRLITHFSKHLRYLTIRNEKVNPMDNCSRKRSSIVNSMIFKGLGQILPVSLEYFSLDLEINPDELKVLLDNCQHVKLKKLLVRNDNFVFIDKTFSMLKEFVEIKRVKYLAYELSTLFNPEHPKYLNSEKLASQIQPFVKLRKYDDLILTISDFD</sequence>
<keyword evidence="2" id="KW-1185">Reference proteome</keyword>
<evidence type="ECO:0000313" key="1">
    <source>
        <dbReference type="EMBL" id="CAG8700620.1"/>
    </source>
</evidence>
<proteinExistence type="predicted"/>
<protein>
    <submittedName>
        <fullName evidence="1">478_t:CDS:1</fullName>
    </submittedName>
</protein>
<accession>A0A9N9HQ94</accession>
<dbReference type="AlphaFoldDB" id="A0A9N9HQ94"/>
<organism evidence="1 2">
    <name type="scientific">Funneliformis caledonium</name>
    <dbReference type="NCBI Taxonomy" id="1117310"/>
    <lineage>
        <taxon>Eukaryota</taxon>
        <taxon>Fungi</taxon>
        <taxon>Fungi incertae sedis</taxon>
        <taxon>Mucoromycota</taxon>
        <taxon>Glomeromycotina</taxon>
        <taxon>Glomeromycetes</taxon>
        <taxon>Glomerales</taxon>
        <taxon>Glomeraceae</taxon>
        <taxon>Funneliformis</taxon>
    </lineage>
</organism>
<gene>
    <name evidence="1" type="ORF">FCALED_LOCUS13458</name>
</gene>
<dbReference type="Gene3D" id="3.80.10.10">
    <property type="entry name" value="Ribonuclease Inhibitor"/>
    <property type="match status" value="1"/>
</dbReference>
<dbReference type="OrthoDB" id="2354532at2759"/>
<name>A0A9N9HQ94_9GLOM</name>
<dbReference type="EMBL" id="CAJVPQ010007800">
    <property type="protein sequence ID" value="CAG8700620.1"/>
    <property type="molecule type" value="Genomic_DNA"/>
</dbReference>
<dbReference type="Proteomes" id="UP000789570">
    <property type="component" value="Unassembled WGS sequence"/>
</dbReference>
<evidence type="ECO:0000313" key="2">
    <source>
        <dbReference type="Proteomes" id="UP000789570"/>
    </source>
</evidence>
<dbReference type="InterPro" id="IPR032675">
    <property type="entry name" value="LRR_dom_sf"/>
</dbReference>
<reference evidence="1" key="1">
    <citation type="submission" date="2021-06" db="EMBL/GenBank/DDBJ databases">
        <authorList>
            <person name="Kallberg Y."/>
            <person name="Tangrot J."/>
            <person name="Rosling A."/>
        </authorList>
    </citation>
    <scope>NUCLEOTIDE SEQUENCE</scope>
    <source>
        <strain evidence="1">UK204</strain>
    </source>
</reference>